<sequence length="81" mass="9564">MFRSFDVFQFEILTGLGKEPAYFFPGMKFGAYAFIHLVSSARHVREYFASAVIITTYRKWQIFQKYAIERLIVKENGLFKP</sequence>
<dbReference type="EMBL" id="ABOX02000026">
    <property type="protein sequence ID" value="EEF59529.1"/>
    <property type="molecule type" value="Genomic_DNA"/>
</dbReference>
<keyword evidence="2" id="KW-1185">Reference proteome</keyword>
<gene>
    <name evidence="1" type="ORF">Cflav_PD2436</name>
</gene>
<proteinExistence type="predicted"/>
<evidence type="ECO:0000313" key="1">
    <source>
        <dbReference type="EMBL" id="EEF59529.1"/>
    </source>
</evidence>
<evidence type="ECO:0000313" key="2">
    <source>
        <dbReference type="Proteomes" id="UP000003688"/>
    </source>
</evidence>
<reference evidence="1 2" key="1">
    <citation type="journal article" date="2011" name="J. Bacteriol.">
        <title>Genome sequence of 'Pedosphaera parvula' Ellin514, an aerobic Verrucomicrobial isolate from pasture soil.</title>
        <authorList>
            <person name="Kant R."/>
            <person name="van Passel M.W."/>
            <person name="Sangwan P."/>
            <person name="Palva A."/>
            <person name="Lucas S."/>
            <person name="Copeland A."/>
            <person name="Lapidus A."/>
            <person name="Glavina Del Rio T."/>
            <person name="Dalin E."/>
            <person name="Tice H."/>
            <person name="Bruce D."/>
            <person name="Goodwin L."/>
            <person name="Pitluck S."/>
            <person name="Chertkov O."/>
            <person name="Larimer F.W."/>
            <person name="Land M.L."/>
            <person name="Hauser L."/>
            <person name="Brettin T.S."/>
            <person name="Detter J.C."/>
            <person name="Han S."/>
            <person name="de Vos W.M."/>
            <person name="Janssen P.H."/>
            <person name="Smidt H."/>
        </authorList>
    </citation>
    <scope>NUCLEOTIDE SEQUENCE [LARGE SCALE GENOMIC DNA]</scope>
    <source>
        <strain evidence="1 2">Ellin514</strain>
    </source>
</reference>
<dbReference type="Proteomes" id="UP000003688">
    <property type="component" value="Unassembled WGS sequence"/>
</dbReference>
<dbReference type="AlphaFoldDB" id="B9XKN6"/>
<accession>B9XKN6</accession>
<protein>
    <submittedName>
        <fullName evidence="1">Uncharacterized protein</fullName>
    </submittedName>
</protein>
<organism evidence="1 2">
    <name type="scientific">Pedosphaera parvula (strain Ellin514)</name>
    <dbReference type="NCBI Taxonomy" id="320771"/>
    <lineage>
        <taxon>Bacteria</taxon>
        <taxon>Pseudomonadati</taxon>
        <taxon>Verrucomicrobiota</taxon>
        <taxon>Pedosphaerae</taxon>
        <taxon>Pedosphaerales</taxon>
        <taxon>Pedosphaeraceae</taxon>
        <taxon>Pedosphaera</taxon>
    </lineage>
</organism>
<comment type="caution">
    <text evidence="1">The sequence shown here is derived from an EMBL/GenBank/DDBJ whole genome shotgun (WGS) entry which is preliminary data.</text>
</comment>
<name>B9XKN6_PEDPL</name>